<dbReference type="InterPro" id="IPR036514">
    <property type="entry name" value="SGNH_hydro_sf"/>
</dbReference>
<feature type="domain" description="SGNH hydrolase-type esterase" evidence="1">
    <location>
        <begin position="154"/>
        <end position="305"/>
    </location>
</feature>
<organism evidence="3 4">
    <name type="scientific">Sphingobacterium psychroaquaticum</name>
    <dbReference type="NCBI Taxonomy" id="561061"/>
    <lineage>
        <taxon>Bacteria</taxon>
        <taxon>Pseudomonadati</taxon>
        <taxon>Bacteroidota</taxon>
        <taxon>Sphingobacteriia</taxon>
        <taxon>Sphingobacteriales</taxon>
        <taxon>Sphingobacteriaceae</taxon>
        <taxon>Sphingobacterium</taxon>
    </lineage>
</organism>
<dbReference type="InterPro" id="IPR037461">
    <property type="entry name" value="CtCE2-like_dom"/>
</dbReference>
<sequence length="368" mass="41253">MMYIKITTILLFVFCNLSSFGQYKKTQKIPANAAAIAYYGRTINTPNGEVTFDWPGTYFEFVLTGESCWIKASDKGESFYNVFVDHKLTQEIRIAGKDTVINIAAKLARNKKHLIRVQRRSEAEFGCTTIQNIMVDATSRVEANPEKRKRFIEFIGDSYTVGYGTDGKDRNEPFSVKTENADKTYACILSRYFNADYALIAHSGRGAVRNYGDSVTTSKHTMRDYMRYTLDSDPSTIYTFTQYKPDLVVVKLGINDFSTQPQPSQKEFTDAYKRIIAQVREGYGPDVPILCVAPAVTGPVKPYIDSVLVDLNDPHLFATASLQGVMNFDSDLGAGWHPGFSGHQKMALFITPYVSTITGWPLVDKAVK</sequence>
<dbReference type="SUPFAM" id="SSF52266">
    <property type="entry name" value="SGNH hydrolase"/>
    <property type="match status" value="1"/>
</dbReference>
<proteinExistence type="predicted"/>
<evidence type="ECO:0000259" key="1">
    <source>
        <dbReference type="Pfam" id="PF13472"/>
    </source>
</evidence>
<evidence type="ECO:0000313" key="3">
    <source>
        <dbReference type="EMBL" id="SMG09757.1"/>
    </source>
</evidence>
<dbReference type="Pfam" id="PF17996">
    <property type="entry name" value="CE2_N"/>
    <property type="match status" value="1"/>
</dbReference>
<dbReference type="STRING" id="561061.SAMN05660862_0484"/>
<dbReference type="GO" id="GO:0052689">
    <property type="term" value="F:carboxylic ester hydrolase activity"/>
    <property type="evidence" value="ECO:0007669"/>
    <property type="project" value="InterPro"/>
</dbReference>
<accession>A0A1X7I5L8</accession>
<dbReference type="PANTHER" id="PTHR37834:SF2">
    <property type="entry name" value="ESTERASE, SGNH HYDROLASE-TYPE"/>
    <property type="match status" value="1"/>
</dbReference>
<gene>
    <name evidence="3" type="ORF">SAMN05660862_0484</name>
</gene>
<evidence type="ECO:0000259" key="2">
    <source>
        <dbReference type="Pfam" id="PF17996"/>
    </source>
</evidence>
<reference evidence="3 4" key="1">
    <citation type="submission" date="2017-04" db="EMBL/GenBank/DDBJ databases">
        <authorList>
            <person name="Afonso C.L."/>
            <person name="Miller P.J."/>
            <person name="Scott M.A."/>
            <person name="Spackman E."/>
            <person name="Goraichik I."/>
            <person name="Dimitrov K.M."/>
            <person name="Suarez D.L."/>
            <person name="Swayne D.E."/>
        </authorList>
    </citation>
    <scope>NUCLEOTIDE SEQUENCE [LARGE SCALE GENOMIC DNA]</scope>
    <source>
        <strain evidence="3 4">DSM 22418</strain>
    </source>
</reference>
<dbReference type="EMBL" id="FXAU01000001">
    <property type="protein sequence ID" value="SMG09757.1"/>
    <property type="molecule type" value="Genomic_DNA"/>
</dbReference>
<name>A0A1X7I5L8_9SPHI</name>
<dbReference type="Gene3D" id="3.40.50.1110">
    <property type="entry name" value="SGNH hydrolase"/>
    <property type="match status" value="1"/>
</dbReference>
<dbReference type="CDD" id="cd01831">
    <property type="entry name" value="Endoglucanase_E_like"/>
    <property type="match status" value="1"/>
</dbReference>
<dbReference type="InterPro" id="IPR052762">
    <property type="entry name" value="PCW_deacetylase/CE"/>
</dbReference>
<dbReference type="PANTHER" id="PTHR37834">
    <property type="entry name" value="GDSL-LIKE LIPASE/ACYLHYDROLASE DOMAIN PROTEIN (AFU_ORTHOLOGUE AFUA_2G00620)"/>
    <property type="match status" value="1"/>
</dbReference>
<dbReference type="AlphaFoldDB" id="A0A1X7I5L8"/>
<dbReference type="Gene3D" id="2.60.120.260">
    <property type="entry name" value="Galactose-binding domain-like"/>
    <property type="match status" value="1"/>
</dbReference>
<dbReference type="Proteomes" id="UP000192980">
    <property type="component" value="Unassembled WGS sequence"/>
</dbReference>
<dbReference type="OrthoDB" id="9801375at2"/>
<evidence type="ECO:0000313" key="4">
    <source>
        <dbReference type="Proteomes" id="UP000192980"/>
    </source>
</evidence>
<dbReference type="InterPro" id="IPR013830">
    <property type="entry name" value="SGNH_hydro"/>
</dbReference>
<keyword evidence="4" id="KW-1185">Reference proteome</keyword>
<dbReference type="InterPro" id="IPR040794">
    <property type="entry name" value="CE2_N"/>
</dbReference>
<dbReference type="Pfam" id="PF13472">
    <property type="entry name" value="Lipase_GDSL_2"/>
    <property type="match status" value="1"/>
</dbReference>
<dbReference type="RefSeq" id="WP_085471358.1">
    <property type="nucleotide sequence ID" value="NZ_CP038029.1"/>
</dbReference>
<protein>
    <submittedName>
        <fullName evidence="3">Lysophospholipase L1</fullName>
    </submittedName>
</protein>
<feature type="domain" description="Carbohydrate esterase 2 N-terminal" evidence="2">
    <location>
        <begin position="38"/>
        <end position="145"/>
    </location>
</feature>